<keyword evidence="3" id="KW-1185">Reference proteome</keyword>
<gene>
    <name evidence="2" type="ordered locus">Mnod_5628</name>
</gene>
<evidence type="ECO:0000256" key="1">
    <source>
        <dbReference type="SAM" id="SignalP"/>
    </source>
</evidence>
<protein>
    <submittedName>
        <fullName evidence="2">Uncharacterized protein</fullName>
    </submittedName>
</protein>
<accession>B8IQF7</accession>
<proteinExistence type="predicted"/>
<feature type="chain" id="PRO_5002874578" evidence="1">
    <location>
        <begin position="19"/>
        <end position="80"/>
    </location>
</feature>
<feature type="signal peptide" evidence="1">
    <location>
        <begin position="1"/>
        <end position="18"/>
    </location>
</feature>
<dbReference type="eggNOG" id="ENOG5033ASN">
    <property type="taxonomic scope" value="Bacteria"/>
</dbReference>
<dbReference type="EMBL" id="CP001349">
    <property type="protein sequence ID" value="ACL60469.1"/>
    <property type="molecule type" value="Genomic_DNA"/>
</dbReference>
<dbReference type="RefSeq" id="WP_015932071.1">
    <property type="nucleotide sequence ID" value="NC_011894.1"/>
</dbReference>
<dbReference type="HOGENOM" id="CLU_2585659_0_0_5"/>
<evidence type="ECO:0000313" key="3">
    <source>
        <dbReference type="Proteomes" id="UP000008207"/>
    </source>
</evidence>
<organism evidence="2 3">
    <name type="scientific">Methylobacterium nodulans (strain LMG 21967 / CNCM I-2342 / ORS 2060)</name>
    <dbReference type="NCBI Taxonomy" id="460265"/>
    <lineage>
        <taxon>Bacteria</taxon>
        <taxon>Pseudomonadati</taxon>
        <taxon>Pseudomonadota</taxon>
        <taxon>Alphaproteobacteria</taxon>
        <taxon>Hyphomicrobiales</taxon>
        <taxon>Methylobacteriaceae</taxon>
        <taxon>Methylobacterium</taxon>
    </lineage>
</organism>
<dbReference type="OrthoDB" id="8004865at2"/>
<sequence>MRAAPILILALSVQPAWADCTGATDRYNTAVEEVAYQLKRYARCVRDSDGADDCAMEFGRLRNSQTDFEGAVADRQSECR</sequence>
<name>B8IQF7_METNO</name>
<evidence type="ECO:0000313" key="2">
    <source>
        <dbReference type="EMBL" id="ACL60469.1"/>
    </source>
</evidence>
<dbReference type="AlphaFoldDB" id="B8IQF7"/>
<dbReference type="Proteomes" id="UP000008207">
    <property type="component" value="Chromosome"/>
</dbReference>
<dbReference type="KEGG" id="mno:Mnod_5628"/>
<keyword evidence="1" id="KW-0732">Signal</keyword>
<reference evidence="2 3" key="1">
    <citation type="submission" date="2009-01" db="EMBL/GenBank/DDBJ databases">
        <title>Complete sequence of chromosome of Methylobacterium nodulans ORS 2060.</title>
        <authorList>
            <consortium name="US DOE Joint Genome Institute"/>
            <person name="Lucas S."/>
            <person name="Copeland A."/>
            <person name="Lapidus A."/>
            <person name="Glavina del Rio T."/>
            <person name="Dalin E."/>
            <person name="Tice H."/>
            <person name="Bruce D."/>
            <person name="Goodwin L."/>
            <person name="Pitluck S."/>
            <person name="Sims D."/>
            <person name="Brettin T."/>
            <person name="Detter J.C."/>
            <person name="Han C."/>
            <person name="Larimer F."/>
            <person name="Land M."/>
            <person name="Hauser L."/>
            <person name="Kyrpides N."/>
            <person name="Ivanova N."/>
            <person name="Marx C.J."/>
            <person name="Richardson P."/>
        </authorList>
    </citation>
    <scope>NUCLEOTIDE SEQUENCE [LARGE SCALE GENOMIC DNA]</scope>
    <source>
        <strain evidence="3">LMG 21967 / CNCM I-2342 / ORS 2060</strain>
    </source>
</reference>